<dbReference type="InterPro" id="IPR043504">
    <property type="entry name" value="Peptidase_S1_PA_chymotrypsin"/>
</dbReference>
<dbReference type="InterPro" id="IPR001254">
    <property type="entry name" value="Trypsin_dom"/>
</dbReference>
<dbReference type="Proteomes" id="UP000070412">
    <property type="component" value="Unassembled WGS sequence"/>
</dbReference>
<proteinExistence type="inferred from homology"/>
<dbReference type="InterPro" id="IPR009003">
    <property type="entry name" value="Peptidase_S1_PA"/>
</dbReference>
<sequence length="254" mass="28394">MLPQQFRLLSILVCMVIYLQPSIAEGPSEIEEEPWTVAVSIGSRLCGGSILKANFVLTAAQCVWGKQFWEVKVHYGSKYSWKEGTYADIKNMTFLRYRNDSMQNNICILETSEPMKLDELKSKPIALPPLEFDPKPESNVLVSGWGSPDYGYASQLMAANFTVIDRGECRKKLAEIKEESLVTNEIFCAGGFKHGDQCLDHGDEGDPTVQKNEKGINILVGVATIPPWLVERGFPSIFTRVGAYIKWIKKVIGP</sequence>
<evidence type="ECO:0000313" key="5">
    <source>
        <dbReference type="EMBL" id="KAF7496200.1"/>
    </source>
</evidence>
<dbReference type="EnsemblMetazoa" id="SSS_2115s_mrna">
    <property type="protein sequence ID" value="KAF7496200.1"/>
    <property type="gene ID" value="SSS_2115"/>
</dbReference>
<dbReference type="PANTHER" id="PTHR24256">
    <property type="entry name" value="TRYPTASE-RELATED"/>
    <property type="match status" value="1"/>
</dbReference>
<evidence type="ECO:0000256" key="3">
    <source>
        <dbReference type="SAM" id="SignalP"/>
    </source>
</evidence>
<protein>
    <submittedName>
        <fullName evidence="5">Mite allergen Der p 3</fullName>
    </submittedName>
</protein>
<keyword evidence="3" id="KW-0732">Signal</keyword>
<feature type="signal peptide" evidence="3">
    <location>
        <begin position="1"/>
        <end position="24"/>
    </location>
</feature>
<dbReference type="EMBL" id="WVUK01000020">
    <property type="protein sequence ID" value="KAF7496200.1"/>
    <property type="molecule type" value="Genomic_DNA"/>
</dbReference>
<comment type="similarity">
    <text evidence="2">Belongs to the peptidase S1 family. CLIP subfamily.</text>
</comment>
<dbReference type="OrthoDB" id="6432550at2759"/>
<evidence type="ECO:0000256" key="2">
    <source>
        <dbReference type="ARBA" id="ARBA00024195"/>
    </source>
</evidence>
<dbReference type="AlphaFoldDB" id="A0A834VHL1"/>
<feature type="chain" id="PRO_5038259602" evidence="3">
    <location>
        <begin position="25"/>
        <end position="254"/>
    </location>
</feature>
<dbReference type="GO" id="GO:0006508">
    <property type="term" value="P:proteolysis"/>
    <property type="evidence" value="ECO:0007669"/>
    <property type="project" value="InterPro"/>
</dbReference>
<dbReference type="PROSITE" id="PS50240">
    <property type="entry name" value="TRYPSIN_DOM"/>
    <property type="match status" value="1"/>
</dbReference>
<dbReference type="Gene3D" id="2.40.10.10">
    <property type="entry name" value="Trypsin-like serine proteases"/>
    <property type="match status" value="1"/>
</dbReference>
<dbReference type="PRINTS" id="PR00722">
    <property type="entry name" value="CHYMOTRYPSIN"/>
</dbReference>
<reference evidence="6" key="3">
    <citation type="submission" date="2022-06" db="UniProtKB">
        <authorList>
            <consortium name="EnsemblMetazoa"/>
        </authorList>
    </citation>
    <scope>IDENTIFICATION</scope>
</reference>
<keyword evidence="1" id="KW-1015">Disulfide bond</keyword>
<accession>A0A834VHL1</accession>
<gene>
    <name evidence="5" type="ORF">SSS_2115</name>
</gene>
<dbReference type="InterPro" id="IPR001314">
    <property type="entry name" value="Peptidase_S1A"/>
</dbReference>
<dbReference type="InterPro" id="IPR051487">
    <property type="entry name" value="Ser/Thr_Proteases_Immune/Dev"/>
</dbReference>
<keyword evidence="7" id="KW-1185">Reference proteome</keyword>
<reference evidence="5" key="2">
    <citation type="submission" date="2020-01" db="EMBL/GenBank/DDBJ databases">
        <authorList>
            <person name="Korhonen P.K.K."/>
            <person name="Guangxu M.G."/>
            <person name="Wang T.W."/>
            <person name="Stroehlein A.J.S."/>
            <person name="Young N.D."/>
            <person name="Ang C.-S.A."/>
            <person name="Fernando D.W.F."/>
            <person name="Lu H.L."/>
            <person name="Taylor S.T."/>
            <person name="Ehtesham M.E.M."/>
            <person name="Najaraj S.H.N."/>
            <person name="Harsha G.H.G."/>
            <person name="Madugundu A.M."/>
            <person name="Renuse S.R."/>
            <person name="Holt D.H."/>
            <person name="Pandey A.P."/>
            <person name="Papenfuss A.P."/>
            <person name="Gasser R.B.G."/>
            <person name="Fischer K.F."/>
        </authorList>
    </citation>
    <scope>NUCLEOTIDE SEQUENCE</scope>
    <source>
        <strain evidence="5">SSS_KF_BRIS2020</strain>
    </source>
</reference>
<name>A0A834VHL1_SARSC</name>
<dbReference type="CDD" id="cd00190">
    <property type="entry name" value="Tryp_SPc"/>
    <property type="match status" value="1"/>
</dbReference>
<dbReference type="SUPFAM" id="SSF50494">
    <property type="entry name" value="Trypsin-like serine proteases"/>
    <property type="match status" value="1"/>
</dbReference>
<evidence type="ECO:0000313" key="7">
    <source>
        <dbReference type="Proteomes" id="UP000070412"/>
    </source>
</evidence>
<evidence type="ECO:0000313" key="6">
    <source>
        <dbReference type="EnsemblMetazoa" id="KAF7496200.1"/>
    </source>
</evidence>
<dbReference type="GO" id="GO:0004252">
    <property type="term" value="F:serine-type endopeptidase activity"/>
    <property type="evidence" value="ECO:0007669"/>
    <property type="project" value="InterPro"/>
</dbReference>
<evidence type="ECO:0000256" key="1">
    <source>
        <dbReference type="ARBA" id="ARBA00023157"/>
    </source>
</evidence>
<dbReference type="SMART" id="SM00020">
    <property type="entry name" value="Tryp_SPc"/>
    <property type="match status" value="1"/>
</dbReference>
<organism evidence="5">
    <name type="scientific">Sarcoptes scabiei</name>
    <name type="common">Itch mite</name>
    <name type="synonym">Acarus scabiei</name>
    <dbReference type="NCBI Taxonomy" id="52283"/>
    <lineage>
        <taxon>Eukaryota</taxon>
        <taxon>Metazoa</taxon>
        <taxon>Ecdysozoa</taxon>
        <taxon>Arthropoda</taxon>
        <taxon>Chelicerata</taxon>
        <taxon>Arachnida</taxon>
        <taxon>Acari</taxon>
        <taxon>Acariformes</taxon>
        <taxon>Sarcoptiformes</taxon>
        <taxon>Astigmata</taxon>
        <taxon>Psoroptidia</taxon>
        <taxon>Sarcoptoidea</taxon>
        <taxon>Sarcoptidae</taxon>
        <taxon>Sarcoptinae</taxon>
        <taxon>Sarcoptes</taxon>
    </lineage>
</organism>
<feature type="domain" description="Peptidase S1" evidence="4">
    <location>
        <begin position="23"/>
        <end position="253"/>
    </location>
</feature>
<evidence type="ECO:0000259" key="4">
    <source>
        <dbReference type="PROSITE" id="PS50240"/>
    </source>
</evidence>
<reference evidence="7" key="1">
    <citation type="journal article" date="2020" name="PLoS Negl. Trop. Dis.">
        <title>High-quality nuclear genome for Sarcoptes scabiei-A critical resource for a neglected parasite.</title>
        <authorList>
            <person name="Korhonen P.K."/>
            <person name="Gasser R.B."/>
            <person name="Ma G."/>
            <person name="Wang T."/>
            <person name="Stroehlein A.J."/>
            <person name="Young N.D."/>
            <person name="Ang C.S."/>
            <person name="Fernando D.D."/>
            <person name="Lu H.C."/>
            <person name="Taylor S."/>
            <person name="Reynolds S.L."/>
            <person name="Mofiz E."/>
            <person name="Najaraj S.H."/>
            <person name="Gowda H."/>
            <person name="Madugundu A."/>
            <person name="Renuse S."/>
            <person name="Holt D."/>
            <person name="Pandey A."/>
            <person name="Papenfuss A.T."/>
            <person name="Fischer K."/>
        </authorList>
    </citation>
    <scope>NUCLEOTIDE SEQUENCE [LARGE SCALE GENOMIC DNA]</scope>
</reference>
<dbReference type="Pfam" id="PF00089">
    <property type="entry name" value="Trypsin"/>
    <property type="match status" value="1"/>
</dbReference>